<evidence type="ECO:0000313" key="2">
    <source>
        <dbReference type="Proteomes" id="UP001141552"/>
    </source>
</evidence>
<dbReference type="OrthoDB" id="8062037at2759"/>
<protein>
    <submittedName>
        <fullName evidence="1">Uncharacterized protein</fullName>
    </submittedName>
</protein>
<accession>A0A9Q0G076</accession>
<reference evidence="1" key="2">
    <citation type="journal article" date="2023" name="Plants (Basel)">
        <title>Annotation of the Turnera subulata (Passifloraceae) Draft Genome Reveals the S-Locus Evolved after the Divergence of Turneroideae from Passifloroideae in a Stepwise Manner.</title>
        <authorList>
            <person name="Henning P.M."/>
            <person name="Roalson E.H."/>
            <person name="Mir W."/>
            <person name="McCubbin A.G."/>
            <person name="Shore J.S."/>
        </authorList>
    </citation>
    <scope>NUCLEOTIDE SEQUENCE</scope>
    <source>
        <strain evidence="1">F60SS</strain>
    </source>
</reference>
<name>A0A9Q0G076_9ROSI</name>
<evidence type="ECO:0000313" key="1">
    <source>
        <dbReference type="EMBL" id="KAJ4840788.1"/>
    </source>
</evidence>
<dbReference type="AlphaFoldDB" id="A0A9Q0G076"/>
<sequence>MVVSAPTTAYTGASFEGFDGSGWICLRSVRVLTGSSRLWFGPPTRTATMSEFLMGSGFDRLLDQLTQIGLNALTRPGNPPASKAVVESMPALKISETYVDAEAHCALGWSLLVLASMVYGLDALVVWSARRSSDDRWRSRVGEEVQSAVVLWCWKEVDVVVLGFDNPRVGRDGSSTFPTACHHPIGYRSAKDFYVVPAGEEASYEDSPPAREFLLFERVF</sequence>
<proteinExistence type="predicted"/>
<organism evidence="1 2">
    <name type="scientific">Turnera subulata</name>
    <dbReference type="NCBI Taxonomy" id="218843"/>
    <lineage>
        <taxon>Eukaryota</taxon>
        <taxon>Viridiplantae</taxon>
        <taxon>Streptophyta</taxon>
        <taxon>Embryophyta</taxon>
        <taxon>Tracheophyta</taxon>
        <taxon>Spermatophyta</taxon>
        <taxon>Magnoliopsida</taxon>
        <taxon>eudicotyledons</taxon>
        <taxon>Gunneridae</taxon>
        <taxon>Pentapetalae</taxon>
        <taxon>rosids</taxon>
        <taxon>fabids</taxon>
        <taxon>Malpighiales</taxon>
        <taxon>Passifloraceae</taxon>
        <taxon>Turnera</taxon>
    </lineage>
</organism>
<gene>
    <name evidence="1" type="ORF">Tsubulata_040538</name>
</gene>
<reference evidence="1" key="1">
    <citation type="submission" date="2022-02" db="EMBL/GenBank/DDBJ databases">
        <authorList>
            <person name="Henning P.M."/>
            <person name="McCubbin A.G."/>
            <person name="Shore J.S."/>
        </authorList>
    </citation>
    <scope>NUCLEOTIDE SEQUENCE</scope>
    <source>
        <strain evidence="1">F60SS</strain>
        <tissue evidence="1">Leaves</tissue>
    </source>
</reference>
<dbReference type="Proteomes" id="UP001141552">
    <property type="component" value="Unassembled WGS sequence"/>
</dbReference>
<keyword evidence="2" id="KW-1185">Reference proteome</keyword>
<dbReference type="EMBL" id="JAKUCV010002952">
    <property type="protein sequence ID" value="KAJ4840788.1"/>
    <property type="molecule type" value="Genomic_DNA"/>
</dbReference>
<comment type="caution">
    <text evidence="1">The sequence shown here is derived from an EMBL/GenBank/DDBJ whole genome shotgun (WGS) entry which is preliminary data.</text>
</comment>